<dbReference type="AlphaFoldDB" id="K0R6U5"/>
<dbReference type="EMBL" id="AGNL01045664">
    <property type="protein sequence ID" value="EJK48590.1"/>
    <property type="molecule type" value="Genomic_DNA"/>
</dbReference>
<keyword evidence="3" id="KW-1185">Reference proteome</keyword>
<evidence type="ECO:0000256" key="1">
    <source>
        <dbReference type="SAM" id="MobiDB-lite"/>
    </source>
</evidence>
<reference evidence="2 3" key="1">
    <citation type="journal article" date="2012" name="Genome Biol.">
        <title>Genome and low-iron response of an oceanic diatom adapted to chronic iron limitation.</title>
        <authorList>
            <person name="Lommer M."/>
            <person name="Specht M."/>
            <person name="Roy A.S."/>
            <person name="Kraemer L."/>
            <person name="Andreson R."/>
            <person name="Gutowska M.A."/>
            <person name="Wolf J."/>
            <person name="Bergner S.V."/>
            <person name="Schilhabel M.B."/>
            <person name="Klostermeier U.C."/>
            <person name="Beiko R.G."/>
            <person name="Rosenstiel P."/>
            <person name="Hippler M."/>
            <person name="Laroche J."/>
        </authorList>
    </citation>
    <scope>NUCLEOTIDE SEQUENCE [LARGE SCALE GENOMIC DNA]</scope>
    <source>
        <strain evidence="2 3">CCMP1005</strain>
    </source>
</reference>
<gene>
    <name evidence="2" type="ORF">THAOC_32597</name>
</gene>
<feature type="region of interest" description="Disordered" evidence="1">
    <location>
        <begin position="120"/>
        <end position="139"/>
    </location>
</feature>
<protein>
    <submittedName>
        <fullName evidence="2">Uncharacterized protein</fullName>
    </submittedName>
</protein>
<evidence type="ECO:0000313" key="2">
    <source>
        <dbReference type="EMBL" id="EJK48590.1"/>
    </source>
</evidence>
<organism evidence="2 3">
    <name type="scientific">Thalassiosira oceanica</name>
    <name type="common">Marine diatom</name>
    <dbReference type="NCBI Taxonomy" id="159749"/>
    <lineage>
        <taxon>Eukaryota</taxon>
        <taxon>Sar</taxon>
        <taxon>Stramenopiles</taxon>
        <taxon>Ochrophyta</taxon>
        <taxon>Bacillariophyta</taxon>
        <taxon>Coscinodiscophyceae</taxon>
        <taxon>Thalassiosirophycidae</taxon>
        <taxon>Thalassiosirales</taxon>
        <taxon>Thalassiosiraceae</taxon>
        <taxon>Thalassiosira</taxon>
    </lineage>
</organism>
<name>K0R6U5_THAOC</name>
<evidence type="ECO:0000313" key="3">
    <source>
        <dbReference type="Proteomes" id="UP000266841"/>
    </source>
</evidence>
<comment type="caution">
    <text evidence="2">The sequence shown here is derived from an EMBL/GenBank/DDBJ whole genome shotgun (WGS) entry which is preliminary data.</text>
</comment>
<sequence>MTRGGGAEGGELIPEGARLPLATVASTNGLAFLETALWAATAPASMTGLRYDEATSSRPKGEGWTSPIGADGLDAVDAPSGILAMAGGPQLIAAKVPRSTARETSLEVWVVGLPDRSSAKRGEIPNEGTGRAAEHGWGASPLGIDRGSMTSAPPEVGASHMPTVVEADLFLSSAAAVIERPESSGWVEEALEASPED</sequence>
<proteinExistence type="predicted"/>
<dbReference type="Proteomes" id="UP000266841">
    <property type="component" value="Unassembled WGS sequence"/>
</dbReference>
<accession>K0R6U5</accession>